<evidence type="ECO:0000313" key="1">
    <source>
        <dbReference type="EMBL" id="KFB51213.1"/>
    </source>
</evidence>
<dbReference type="EMBL" id="KE525351">
    <property type="protein sequence ID" value="KFB51213.1"/>
    <property type="molecule type" value="Genomic_DNA"/>
</dbReference>
<evidence type="ECO:0000313" key="2">
    <source>
        <dbReference type="EnsemblMetazoa" id="ASIC019478-PA"/>
    </source>
</evidence>
<gene>
    <name evidence="1" type="ORF">ZHAS_00019478</name>
</gene>
<name>A0A084WLW9_ANOSI</name>
<protein>
    <submittedName>
        <fullName evidence="1 2">Phosphoglucomutase</fullName>
    </submittedName>
</protein>
<evidence type="ECO:0000313" key="3">
    <source>
        <dbReference type="Proteomes" id="UP000030765"/>
    </source>
</evidence>
<dbReference type="Proteomes" id="UP000030765">
    <property type="component" value="Unassembled WGS sequence"/>
</dbReference>
<dbReference type="VEuPathDB" id="VectorBase:ASIC019478"/>
<proteinExistence type="predicted"/>
<reference evidence="1 3" key="1">
    <citation type="journal article" date="2014" name="BMC Genomics">
        <title>Genome sequence of Anopheles sinensis provides insight into genetics basis of mosquito competence for malaria parasites.</title>
        <authorList>
            <person name="Zhou D."/>
            <person name="Zhang D."/>
            <person name="Ding G."/>
            <person name="Shi L."/>
            <person name="Hou Q."/>
            <person name="Ye Y."/>
            <person name="Xu Y."/>
            <person name="Zhou H."/>
            <person name="Xiong C."/>
            <person name="Li S."/>
            <person name="Yu J."/>
            <person name="Hong S."/>
            <person name="Yu X."/>
            <person name="Zou P."/>
            <person name="Chen C."/>
            <person name="Chang X."/>
            <person name="Wang W."/>
            <person name="Lv Y."/>
            <person name="Sun Y."/>
            <person name="Ma L."/>
            <person name="Shen B."/>
            <person name="Zhu C."/>
        </authorList>
    </citation>
    <scope>NUCLEOTIDE SEQUENCE [LARGE SCALE GENOMIC DNA]</scope>
</reference>
<organism evidence="1">
    <name type="scientific">Anopheles sinensis</name>
    <name type="common">Mosquito</name>
    <dbReference type="NCBI Taxonomy" id="74873"/>
    <lineage>
        <taxon>Eukaryota</taxon>
        <taxon>Metazoa</taxon>
        <taxon>Ecdysozoa</taxon>
        <taxon>Arthropoda</taxon>
        <taxon>Hexapoda</taxon>
        <taxon>Insecta</taxon>
        <taxon>Pterygota</taxon>
        <taxon>Neoptera</taxon>
        <taxon>Endopterygota</taxon>
        <taxon>Diptera</taxon>
        <taxon>Nematocera</taxon>
        <taxon>Culicoidea</taxon>
        <taxon>Culicidae</taxon>
        <taxon>Anophelinae</taxon>
        <taxon>Anopheles</taxon>
    </lineage>
</organism>
<dbReference type="EMBL" id="ATLV01024303">
    <property type="status" value="NOT_ANNOTATED_CDS"/>
    <property type="molecule type" value="Genomic_DNA"/>
</dbReference>
<sequence length="107" mass="12358">MAGAGYNDVEFDTGSMTSVRTRAYNRKCTPKCTGNVRQYGKCGVEKRFIDRFIDRNFAETERPELGMPFRCSGMHSTVQRELMHRPRSKTRRRPPTTFAIAYLSLDK</sequence>
<accession>A0A084WLW9</accession>
<keyword evidence="3" id="KW-1185">Reference proteome</keyword>
<dbReference type="EnsemblMetazoa" id="ASIC019478-RA">
    <property type="protein sequence ID" value="ASIC019478-PA"/>
    <property type="gene ID" value="ASIC019478"/>
</dbReference>
<dbReference type="AlphaFoldDB" id="A0A084WLW9"/>
<reference evidence="2" key="2">
    <citation type="submission" date="2020-05" db="UniProtKB">
        <authorList>
            <consortium name="EnsemblMetazoa"/>
        </authorList>
    </citation>
    <scope>IDENTIFICATION</scope>
</reference>